<proteinExistence type="predicted"/>
<keyword evidence="2" id="KW-0732">Signal</keyword>
<dbReference type="GO" id="GO:0008445">
    <property type="term" value="F:D-aspartate oxidase activity"/>
    <property type="evidence" value="ECO:0007669"/>
    <property type="project" value="UniProtKB-EC"/>
</dbReference>
<keyword evidence="3" id="KW-0274">FAD</keyword>
<comment type="caution">
    <text evidence="6">The sequence shown here is derived from an EMBL/GenBank/DDBJ whole genome shotgun (WGS) entry which is preliminary data.</text>
</comment>
<evidence type="ECO:0000256" key="3">
    <source>
        <dbReference type="ARBA" id="ARBA00022827"/>
    </source>
</evidence>
<organism evidence="6">
    <name type="scientific">human gut metagenome</name>
    <dbReference type="NCBI Taxonomy" id="408170"/>
    <lineage>
        <taxon>unclassified sequences</taxon>
        <taxon>metagenomes</taxon>
        <taxon>organismal metagenomes</taxon>
    </lineage>
</organism>
<gene>
    <name evidence="6" type="ORF">OBE_00730</name>
</gene>
<protein>
    <submittedName>
        <fullName evidence="6">Protein containing FAD dependent oxidoreductase domain protein</fullName>
        <ecNumber evidence="6">1.4.3.1</ecNumber>
    </submittedName>
</protein>
<evidence type="ECO:0000313" key="6">
    <source>
        <dbReference type="EMBL" id="EKC76662.1"/>
    </source>
</evidence>
<reference evidence="6" key="1">
    <citation type="journal article" date="2013" name="Environ. Microbiol.">
        <title>Microbiota from the distal guts of lean and obese adolescents exhibit partial functional redundancy besides clear differences in community structure.</title>
        <authorList>
            <person name="Ferrer M."/>
            <person name="Ruiz A."/>
            <person name="Lanza F."/>
            <person name="Haange S.B."/>
            <person name="Oberbach A."/>
            <person name="Till H."/>
            <person name="Bargiela R."/>
            <person name="Campoy C."/>
            <person name="Segura M.T."/>
            <person name="Richter M."/>
            <person name="von Bergen M."/>
            <person name="Seifert J."/>
            <person name="Suarez A."/>
        </authorList>
    </citation>
    <scope>NUCLEOTIDE SEQUENCE</scope>
</reference>
<dbReference type="SUPFAM" id="SSF51905">
    <property type="entry name" value="FAD/NAD(P)-binding domain"/>
    <property type="match status" value="1"/>
</dbReference>
<keyword evidence="6" id="KW-0560">Oxidoreductase</keyword>
<sequence length="141" mass="15419">MNGTVVIIGGGMGGLFTGALLARNGYRVTVLEQNAVVGGGLQTFVRSGERFETGMHMLGGFRPGGSVRRICHYLGILDQLKIRPTDDDCMDSLHYLAEGERFAIPCGRERFAESFAVRFPAEADGVRRYVEALYRLSDEVG</sequence>
<evidence type="ECO:0000256" key="2">
    <source>
        <dbReference type="ARBA" id="ARBA00022729"/>
    </source>
</evidence>
<name>K1TUK4_9ZZZZ</name>
<dbReference type="AlphaFoldDB" id="K1TUK4"/>
<keyword evidence="1" id="KW-0285">Flavoprotein</keyword>
<keyword evidence="5" id="KW-0520">NAD</keyword>
<evidence type="ECO:0000256" key="5">
    <source>
        <dbReference type="ARBA" id="ARBA00023027"/>
    </source>
</evidence>
<dbReference type="PANTHER" id="PTHR46091:SF3">
    <property type="entry name" value="AMINE OXIDASE DOMAIN-CONTAINING PROTEIN"/>
    <property type="match status" value="1"/>
</dbReference>
<dbReference type="Pfam" id="PF13450">
    <property type="entry name" value="NAD_binding_8"/>
    <property type="match status" value="1"/>
</dbReference>
<feature type="non-terminal residue" evidence="6">
    <location>
        <position position="141"/>
    </location>
</feature>
<dbReference type="InterPro" id="IPR036188">
    <property type="entry name" value="FAD/NAD-bd_sf"/>
</dbReference>
<dbReference type="EMBL" id="AJWZ01000501">
    <property type="protein sequence ID" value="EKC76662.1"/>
    <property type="molecule type" value="Genomic_DNA"/>
</dbReference>
<dbReference type="PANTHER" id="PTHR46091">
    <property type="entry name" value="BLR7054 PROTEIN"/>
    <property type="match status" value="1"/>
</dbReference>
<dbReference type="InterPro" id="IPR052206">
    <property type="entry name" value="Retinol_saturase"/>
</dbReference>
<keyword evidence="4" id="KW-0521">NADP</keyword>
<evidence type="ECO:0000256" key="1">
    <source>
        <dbReference type="ARBA" id="ARBA00022630"/>
    </source>
</evidence>
<dbReference type="EC" id="1.4.3.1" evidence="6"/>
<dbReference type="Gene3D" id="3.50.50.60">
    <property type="entry name" value="FAD/NAD(P)-binding domain"/>
    <property type="match status" value="1"/>
</dbReference>
<evidence type="ECO:0000256" key="4">
    <source>
        <dbReference type="ARBA" id="ARBA00022857"/>
    </source>
</evidence>
<accession>K1TUK4</accession>